<accession>A0A0C9N7C1</accession>
<organism evidence="2">
    <name type="scientific">Mucor ambiguus</name>
    <dbReference type="NCBI Taxonomy" id="91626"/>
    <lineage>
        <taxon>Eukaryota</taxon>
        <taxon>Fungi</taxon>
        <taxon>Fungi incertae sedis</taxon>
        <taxon>Mucoromycota</taxon>
        <taxon>Mucoromycotina</taxon>
        <taxon>Mucoromycetes</taxon>
        <taxon>Mucorales</taxon>
        <taxon>Mucorineae</taxon>
        <taxon>Mucoraceae</taxon>
        <taxon>Mucor</taxon>
    </lineage>
</organism>
<dbReference type="AlphaFoldDB" id="A0A0C9N7C1"/>
<evidence type="ECO:0000313" key="3">
    <source>
        <dbReference type="Proteomes" id="UP000053815"/>
    </source>
</evidence>
<keyword evidence="3" id="KW-1185">Reference proteome</keyword>
<feature type="compositionally biased region" description="Low complexity" evidence="1">
    <location>
        <begin position="374"/>
        <end position="394"/>
    </location>
</feature>
<feature type="compositionally biased region" description="Polar residues" evidence="1">
    <location>
        <begin position="518"/>
        <end position="530"/>
    </location>
</feature>
<feature type="compositionally biased region" description="Low complexity" evidence="1">
    <location>
        <begin position="349"/>
        <end position="358"/>
    </location>
</feature>
<feature type="compositionally biased region" description="Low complexity" evidence="1">
    <location>
        <begin position="410"/>
        <end position="428"/>
    </location>
</feature>
<dbReference type="OrthoDB" id="2270582at2759"/>
<evidence type="ECO:0000256" key="1">
    <source>
        <dbReference type="SAM" id="MobiDB-lite"/>
    </source>
</evidence>
<protein>
    <submittedName>
        <fullName evidence="2">Uncharacterized protein</fullName>
    </submittedName>
</protein>
<dbReference type="Proteomes" id="UP000053815">
    <property type="component" value="Unassembled WGS sequence"/>
</dbReference>
<proteinExistence type="predicted"/>
<feature type="region of interest" description="Disordered" evidence="1">
    <location>
        <begin position="321"/>
        <end position="428"/>
    </location>
</feature>
<reference evidence="2" key="1">
    <citation type="submission" date="2014-09" db="EMBL/GenBank/DDBJ databases">
        <title>Draft genome sequence of an oleaginous Mucoromycotina fungus Mucor ambiguus NBRC6742.</title>
        <authorList>
            <person name="Takeda I."/>
            <person name="Yamane N."/>
            <person name="Morita T."/>
            <person name="Tamano K."/>
            <person name="Machida M."/>
            <person name="Baker S."/>
            <person name="Koike H."/>
        </authorList>
    </citation>
    <scope>NUCLEOTIDE SEQUENCE</scope>
    <source>
        <strain evidence="2">NBRC 6742</strain>
    </source>
</reference>
<name>A0A0C9N7C1_9FUNG</name>
<sequence>MPQNLQLLPFQPLTANQNEACGNISAIQELDAEKIKKAFELTKPTYKRTRTVNCQPFPLPANDCIPTMASVEQTELYEAQFTGVLCNFLENRTIGDLLKIYSLSDKQIPIGKISFLGSFFQKITAKNISLDVVILCRDLESQNYLLLILQAISLNCDHLTSHSDRRETFGVIVKIRKAGKPITPIKQATNVDLVLVYDSAISVPNRVLWQFKGIDYDRPLVAHISAIDSADIRCYNNPIAHKQYNWGTKYKNVQDAQQIFHQSNRHPERQHFFAWNDYVATEVAEWVALKQNIPYQFFRPNKNHPAIKGYRAWGGGHPLNGNPCKPVAPKTPKTPKTPDAPKAPKAPKTPKTPNTPKAPKTPKTHNAPNVRTITNGPGAPNAPSACAATASPGAVTKSKKKQKIKEEVQQKAAAPSPSSNVPNLPPVASTSAARRGLLSVQPFSSSPTSPTPMQIDRAPTTTYASANVENTTDALSSNVGSADQILHGLDYIPFLPDKETEEPSTGDKRSSEKDSLAEASTSTKKAKLNNNSFMPTFDFNSIFDEALQKFEEQMNSLNTKI</sequence>
<feature type="region of interest" description="Disordered" evidence="1">
    <location>
        <begin position="494"/>
        <end position="530"/>
    </location>
</feature>
<feature type="compositionally biased region" description="Basic and acidic residues" evidence="1">
    <location>
        <begin position="505"/>
        <end position="516"/>
    </location>
</feature>
<dbReference type="EMBL" id="DF836657">
    <property type="protein sequence ID" value="GAN10543.1"/>
    <property type="molecule type" value="Genomic_DNA"/>
</dbReference>
<evidence type="ECO:0000313" key="2">
    <source>
        <dbReference type="EMBL" id="GAN10543.1"/>
    </source>
</evidence>
<gene>
    <name evidence="2" type="ORF">MAM1_0368d10086</name>
</gene>